<proteinExistence type="predicted"/>
<dbReference type="EMBL" id="JBIAPI010000003">
    <property type="protein sequence ID" value="MFF3224577.1"/>
    <property type="molecule type" value="Genomic_DNA"/>
</dbReference>
<accession>A0ABW6QTL4</accession>
<evidence type="ECO:0000313" key="2">
    <source>
        <dbReference type="Proteomes" id="UP001601948"/>
    </source>
</evidence>
<protein>
    <submittedName>
        <fullName evidence="1">Uncharacterized protein</fullName>
    </submittedName>
</protein>
<reference evidence="1 2" key="1">
    <citation type="submission" date="2024-10" db="EMBL/GenBank/DDBJ databases">
        <title>The Natural Products Discovery Center: Release of the First 8490 Sequenced Strains for Exploring Actinobacteria Biosynthetic Diversity.</title>
        <authorList>
            <person name="Kalkreuter E."/>
            <person name="Kautsar S.A."/>
            <person name="Yang D."/>
            <person name="Bader C.D."/>
            <person name="Teijaro C.N."/>
            <person name="Fluegel L."/>
            <person name="Davis C.M."/>
            <person name="Simpson J.R."/>
            <person name="Lauterbach L."/>
            <person name="Steele A.D."/>
            <person name="Gui C."/>
            <person name="Meng S."/>
            <person name="Li G."/>
            <person name="Viehrig K."/>
            <person name="Ye F."/>
            <person name="Su P."/>
            <person name="Kiefer A.F."/>
            <person name="Nichols A."/>
            <person name="Cepeda A.J."/>
            <person name="Yan W."/>
            <person name="Fan B."/>
            <person name="Jiang Y."/>
            <person name="Adhikari A."/>
            <person name="Zheng C.-J."/>
            <person name="Schuster L."/>
            <person name="Cowan T.M."/>
            <person name="Smanski M.J."/>
            <person name="Chevrette M.G."/>
            <person name="De Carvalho L.P.S."/>
            <person name="Shen B."/>
        </authorList>
    </citation>
    <scope>NUCLEOTIDE SEQUENCE [LARGE SCALE GENOMIC DNA]</scope>
    <source>
        <strain evidence="1 2">NPDC003040</strain>
    </source>
</reference>
<dbReference type="Proteomes" id="UP001601948">
    <property type="component" value="Unassembled WGS sequence"/>
</dbReference>
<dbReference type="RefSeq" id="WP_387718467.1">
    <property type="nucleotide sequence ID" value="NZ_JBIAPI010000003.1"/>
</dbReference>
<comment type="caution">
    <text evidence="1">The sequence shown here is derived from an EMBL/GenBank/DDBJ whole genome shotgun (WGS) entry which is preliminary data.</text>
</comment>
<gene>
    <name evidence="1" type="ORF">ACFYV7_17420</name>
</gene>
<evidence type="ECO:0000313" key="1">
    <source>
        <dbReference type="EMBL" id="MFF3224577.1"/>
    </source>
</evidence>
<name>A0ABW6QTL4_9NOCA</name>
<sequence length="75" mass="8512">MTVLSCFYDFAIDADLGPLMNPVPARQSRGGGRLHARHNPMDPFQPARRARYRQKLPTQTQNLVNRYLSVNGAWA</sequence>
<organism evidence="1 2">
    <name type="scientific">Nocardia suismassiliense</name>
    <dbReference type="NCBI Taxonomy" id="2077092"/>
    <lineage>
        <taxon>Bacteria</taxon>
        <taxon>Bacillati</taxon>
        <taxon>Actinomycetota</taxon>
        <taxon>Actinomycetes</taxon>
        <taxon>Mycobacteriales</taxon>
        <taxon>Nocardiaceae</taxon>
        <taxon>Nocardia</taxon>
    </lineage>
</organism>
<keyword evidence="2" id="KW-1185">Reference proteome</keyword>